<dbReference type="SUPFAM" id="SSF52540">
    <property type="entry name" value="P-loop containing nucleoside triphosphate hydrolases"/>
    <property type="match status" value="1"/>
</dbReference>
<dbReference type="InterPro" id="IPR001650">
    <property type="entry name" value="Helicase_C-like"/>
</dbReference>
<dbReference type="AlphaFoldDB" id="A0A0C1ZK82"/>
<dbReference type="PATRIC" id="fig|1229493.5.peg.585"/>
<feature type="compositionally biased region" description="Basic residues" evidence="8">
    <location>
        <begin position="386"/>
        <end position="412"/>
    </location>
</feature>
<dbReference type="PROSITE" id="PS51192">
    <property type="entry name" value="HELICASE_ATP_BIND_1"/>
    <property type="match status" value="1"/>
</dbReference>
<dbReference type="InterPro" id="IPR014014">
    <property type="entry name" value="RNA_helicase_DEAD_Q_motif"/>
</dbReference>
<comment type="caution">
    <text evidence="12">The sequence shown here is derived from an EMBL/GenBank/DDBJ whole genome shotgun (WGS) entry which is preliminary data.</text>
</comment>
<evidence type="ECO:0000256" key="4">
    <source>
        <dbReference type="ARBA" id="ARBA00022840"/>
    </source>
</evidence>
<dbReference type="RefSeq" id="WP_020195533.1">
    <property type="nucleotide sequence ID" value="NZ_BAOH01000024.1"/>
</dbReference>
<sequence>MPFSSLSLSSELIHALPKDFKKPTDIQALAIPELLSGKDVLALANTGSGKTLAYGLPLLEKLSVNPVQKALILVPTRELATQVSEAINQVGQSVGLNAVCLCGGVDKEAQLQALASNPHVLVATTGRLVDLANNGLDQSNIHYLVLDEADRLLDMGFWPDVQNIAELISNQRQTAMFSATFSDELKGKAKLLMHAPKQVAAHQENSTNQDISETLYLVNKGSKTKALTELIKQNAWAQVLVFIGAKENADGLAKKLNKAGITTNALHGNKSQAEREEALAQFKSGQTQVLIATDLLARGIHIEQLPVVINFELPMHAETYVHRVGRTARAGEQGVAMSLVCHGEAEALTAIRNLTQRELPTQDLEGFPVTDKPSTGESKRAPRDKKANRRTNAKKSIKQFQGKPKRQAPKAK</sequence>
<evidence type="ECO:0000259" key="9">
    <source>
        <dbReference type="PROSITE" id="PS51192"/>
    </source>
</evidence>
<organism evidence="12 13">
    <name type="scientific">Vibrio owensii CAIM 1854 = LMG 25443</name>
    <dbReference type="NCBI Taxonomy" id="1229493"/>
    <lineage>
        <taxon>Bacteria</taxon>
        <taxon>Pseudomonadati</taxon>
        <taxon>Pseudomonadota</taxon>
        <taxon>Gammaproteobacteria</taxon>
        <taxon>Vibrionales</taxon>
        <taxon>Vibrionaceae</taxon>
        <taxon>Vibrio</taxon>
    </lineage>
</organism>
<evidence type="ECO:0000313" key="13">
    <source>
        <dbReference type="Proteomes" id="UP000031586"/>
    </source>
</evidence>
<dbReference type="GO" id="GO:0005829">
    <property type="term" value="C:cytosol"/>
    <property type="evidence" value="ECO:0007669"/>
    <property type="project" value="TreeGrafter"/>
</dbReference>
<dbReference type="GO" id="GO:0016787">
    <property type="term" value="F:hydrolase activity"/>
    <property type="evidence" value="ECO:0007669"/>
    <property type="project" value="UniProtKB-KW"/>
</dbReference>
<keyword evidence="3 7" id="KW-0347">Helicase</keyword>
<evidence type="ECO:0000313" key="12">
    <source>
        <dbReference type="EMBL" id="KIF53591.1"/>
    </source>
</evidence>
<dbReference type="PROSITE" id="PS51195">
    <property type="entry name" value="Q_MOTIF"/>
    <property type="match status" value="1"/>
</dbReference>
<accession>A0A0C1ZK82</accession>
<dbReference type="GO" id="GO:0005524">
    <property type="term" value="F:ATP binding"/>
    <property type="evidence" value="ECO:0007669"/>
    <property type="project" value="UniProtKB-KW"/>
</dbReference>
<dbReference type="Proteomes" id="UP000031586">
    <property type="component" value="Unassembled WGS sequence"/>
</dbReference>
<protein>
    <submittedName>
        <fullName evidence="12">DEAD/DEAH box helicase</fullName>
    </submittedName>
</protein>
<dbReference type="InterPro" id="IPR014001">
    <property type="entry name" value="Helicase_ATP-bd"/>
</dbReference>
<dbReference type="GO" id="GO:0003676">
    <property type="term" value="F:nucleic acid binding"/>
    <property type="evidence" value="ECO:0007669"/>
    <property type="project" value="InterPro"/>
</dbReference>
<dbReference type="InterPro" id="IPR027417">
    <property type="entry name" value="P-loop_NTPase"/>
</dbReference>
<dbReference type="PANTHER" id="PTHR47959">
    <property type="entry name" value="ATP-DEPENDENT RNA HELICASE RHLE-RELATED"/>
    <property type="match status" value="1"/>
</dbReference>
<evidence type="ECO:0000256" key="3">
    <source>
        <dbReference type="ARBA" id="ARBA00022806"/>
    </source>
</evidence>
<keyword evidence="4 7" id="KW-0067">ATP-binding</keyword>
<proteinExistence type="inferred from homology"/>
<evidence type="ECO:0000259" key="10">
    <source>
        <dbReference type="PROSITE" id="PS51194"/>
    </source>
</evidence>
<dbReference type="PROSITE" id="PS00039">
    <property type="entry name" value="DEAD_ATP_HELICASE"/>
    <property type="match status" value="1"/>
</dbReference>
<dbReference type="InterPro" id="IPR044742">
    <property type="entry name" value="DEAD/DEAH_RhlB"/>
</dbReference>
<evidence type="ECO:0000256" key="5">
    <source>
        <dbReference type="ARBA" id="ARBA00038437"/>
    </source>
</evidence>
<feature type="domain" description="Helicase ATP-binding" evidence="9">
    <location>
        <begin position="31"/>
        <end position="199"/>
    </location>
</feature>
<evidence type="ECO:0000259" key="11">
    <source>
        <dbReference type="PROSITE" id="PS51195"/>
    </source>
</evidence>
<dbReference type="PANTHER" id="PTHR47959:SF2">
    <property type="entry name" value="ATP-DEPENDENT RNA HELICASE DEAD BOX FAMILY"/>
    <property type="match status" value="1"/>
</dbReference>
<comment type="similarity">
    <text evidence="5 7">Belongs to the DEAD box helicase family.</text>
</comment>
<feature type="short sequence motif" description="Q motif" evidence="6">
    <location>
        <begin position="1"/>
        <end position="28"/>
    </location>
</feature>
<gene>
    <name evidence="12" type="ORF">H735_07490</name>
</gene>
<evidence type="ECO:0000256" key="8">
    <source>
        <dbReference type="SAM" id="MobiDB-lite"/>
    </source>
</evidence>
<dbReference type="CDD" id="cd00268">
    <property type="entry name" value="DEADc"/>
    <property type="match status" value="1"/>
</dbReference>
<keyword evidence="1 7" id="KW-0547">Nucleotide-binding</keyword>
<dbReference type="Pfam" id="PF00270">
    <property type="entry name" value="DEAD"/>
    <property type="match status" value="1"/>
</dbReference>
<evidence type="ECO:0000256" key="1">
    <source>
        <dbReference type="ARBA" id="ARBA00022741"/>
    </source>
</evidence>
<reference evidence="12 13" key="1">
    <citation type="submission" date="2014-07" db="EMBL/GenBank/DDBJ databases">
        <title>Unique and conserved regions in Vibrio harveyi and related species in comparison with the shrimp pathogen Vibrio harveyi CAIM 1792.</title>
        <authorList>
            <person name="Espinoza-Valles I."/>
            <person name="Vora G."/>
            <person name="Leekitcharoenphon P."/>
            <person name="Ussery D."/>
            <person name="Hoj L."/>
            <person name="Gomez-Gil B."/>
        </authorList>
    </citation>
    <scope>NUCLEOTIDE SEQUENCE [LARGE SCALE GENOMIC DNA]</scope>
    <source>
        <strain evidence="13">CAIM 1854 / LMG 25443</strain>
    </source>
</reference>
<evidence type="ECO:0000256" key="2">
    <source>
        <dbReference type="ARBA" id="ARBA00022801"/>
    </source>
</evidence>
<dbReference type="InterPro" id="IPR011545">
    <property type="entry name" value="DEAD/DEAH_box_helicase_dom"/>
</dbReference>
<dbReference type="InterPro" id="IPR000629">
    <property type="entry name" value="RNA-helicase_DEAD-box_CS"/>
</dbReference>
<dbReference type="CDD" id="cd18787">
    <property type="entry name" value="SF2_C_DEAD"/>
    <property type="match status" value="1"/>
</dbReference>
<feature type="region of interest" description="Disordered" evidence="8">
    <location>
        <begin position="359"/>
        <end position="412"/>
    </location>
</feature>
<dbReference type="EMBL" id="JPRD01000013">
    <property type="protein sequence ID" value="KIF53591.1"/>
    <property type="molecule type" value="Genomic_DNA"/>
</dbReference>
<dbReference type="Gene3D" id="3.40.50.300">
    <property type="entry name" value="P-loop containing nucleotide triphosphate hydrolases"/>
    <property type="match status" value="2"/>
</dbReference>
<evidence type="ECO:0000256" key="6">
    <source>
        <dbReference type="PROSITE-ProRule" id="PRU00552"/>
    </source>
</evidence>
<dbReference type="SMART" id="SM00487">
    <property type="entry name" value="DEXDc"/>
    <property type="match status" value="1"/>
</dbReference>
<evidence type="ECO:0000256" key="7">
    <source>
        <dbReference type="RuleBase" id="RU000492"/>
    </source>
</evidence>
<feature type="domain" description="DEAD-box RNA helicase Q" evidence="11">
    <location>
        <begin position="1"/>
        <end position="28"/>
    </location>
</feature>
<dbReference type="InterPro" id="IPR050079">
    <property type="entry name" value="DEAD_box_RNA_helicase"/>
</dbReference>
<dbReference type="Pfam" id="PF00271">
    <property type="entry name" value="Helicase_C"/>
    <property type="match status" value="1"/>
</dbReference>
<keyword evidence="2 7" id="KW-0378">Hydrolase</keyword>
<dbReference type="SMART" id="SM00490">
    <property type="entry name" value="HELICc"/>
    <property type="match status" value="1"/>
</dbReference>
<dbReference type="GO" id="GO:0003724">
    <property type="term" value="F:RNA helicase activity"/>
    <property type="evidence" value="ECO:0007669"/>
    <property type="project" value="InterPro"/>
</dbReference>
<name>A0A0C1ZK82_9VIBR</name>
<feature type="domain" description="Helicase C-terminal" evidence="10">
    <location>
        <begin position="222"/>
        <end position="375"/>
    </location>
</feature>
<dbReference type="PROSITE" id="PS51194">
    <property type="entry name" value="HELICASE_CTER"/>
    <property type="match status" value="1"/>
</dbReference>